<feature type="coiled-coil region" evidence="1">
    <location>
        <begin position="81"/>
        <end position="143"/>
    </location>
</feature>
<dbReference type="PANTHER" id="PTHR30438">
    <property type="entry name" value="36 KDA ANTIGEN-RELATED"/>
    <property type="match status" value="1"/>
</dbReference>
<dbReference type="PANTHER" id="PTHR30438:SF2">
    <property type="entry name" value="MEMBRANE PROTEIN"/>
    <property type="match status" value="1"/>
</dbReference>
<dbReference type="AlphaFoldDB" id="V5SC55"/>
<dbReference type="Gene3D" id="1.10.287.470">
    <property type="entry name" value="Helix hairpin bin"/>
    <property type="match status" value="3"/>
</dbReference>
<dbReference type="Gene3D" id="2.40.50.100">
    <property type="match status" value="2"/>
</dbReference>
<sequence length="356" mass="38352">MKFEHRDRLIALAVVAAVAIGYVVWQKATDTGLPEGFASGNGRLEAVEIDIAAKTAGRLKDVLVREGDFVRAGQPLAHMDIAQFVARRREAEAQLRRAKIAIDTAGSLVAQRQAERSSAEAVIEQRQAELDAAESKLARSEHLVRNNNVSQQVLDDDRASQRRAKAALAASRAALAASDAAIGAAKAQVIDAEAAVEAAKAAIESLDADIEDSTLTSPRDGRVQFRVAQAGEVLSSGGRVLNMIDVSDVYMTFFLPTQEAGRVPLGADVRLVLDAAPHLVIPASVSFVSDVAQFTPKAVETEDERLKLMFRVRAHIPQDLLLKYLTQVKTGLPGMAYVRLDQNVAWPPHLASNVVQ</sequence>
<keyword evidence="2" id="KW-0378">Hydrolase</keyword>
<dbReference type="Gene3D" id="2.40.30.170">
    <property type="match status" value="1"/>
</dbReference>
<organism evidence="2 3">
    <name type="scientific">Hyphomicrobium nitrativorans NL23</name>
    <dbReference type="NCBI Taxonomy" id="1029756"/>
    <lineage>
        <taxon>Bacteria</taxon>
        <taxon>Pseudomonadati</taxon>
        <taxon>Pseudomonadota</taxon>
        <taxon>Alphaproteobacteria</taxon>
        <taxon>Hyphomicrobiales</taxon>
        <taxon>Hyphomicrobiaceae</taxon>
        <taxon>Hyphomicrobium</taxon>
    </lineage>
</organism>
<keyword evidence="3" id="KW-1185">Reference proteome</keyword>
<evidence type="ECO:0000256" key="1">
    <source>
        <dbReference type="SAM" id="Coils"/>
    </source>
</evidence>
<dbReference type="SUPFAM" id="SSF111369">
    <property type="entry name" value="HlyD-like secretion proteins"/>
    <property type="match status" value="3"/>
</dbReference>
<protein>
    <submittedName>
        <fullName evidence="2">Glycoside hydrolase family 43</fullName>
    </submittedName>
</protein>
<reference evidence="2 3" key="1">
    <citation type="journal article" date="2014" name="Genome Announc.">
        <title>Complete Genome Sequence of Hyphomicrobium nitrativorans Strain NL23, a Denitrifying Bacterium Isolated from Biofilm of a Methanol-Fed Denitrification System Treating Seawater at the Montreal Biodome.</title>
        <authorList>
            <person name="Martineau C."/>
            <person name="Villeneuve C."/>
            <person name="Mauffrey F."/>
            <person name="Villemur R."/>
        </authorList>
    </citation>
    <scope>NUCLEOTIDE SEQUENCE [LARGE SCALE GENOMIC DNA]</scope>
    <source>
        <strain evidence="2">NL23</strain>
    </source>
</reference>
<dbReference type="GO" id="GO:0016787">
    <property type="term" value="F:hydrolase activity"/>
    <property type="evidence" value="ECO:0007669"/>
    <property type="project" value="UniProtKB-KW"/>
</dbReference>
<dbReference type="HOGENOM" id="CLU_018816_6_0_5"/>
<dbReference type="GO" id="GO:0005886">
    <property type="term" value="C:plasma membrane"/>
    <property type="evidence" value="ECO:0007669"/>
    <property type="project" value="TreeGrafter"/>
</dbReference>
<evidence type="ECO:0000313" key="2">
    <source>
        <dbReference type="EMBL" id="AHB48067.1"/>
    </source>
</evidence>
<dbReference type="RefSeq" id="WP_023786636.1">
    <property type="nucleotide sequence ID" value="NC_022997.1"/>
</dbReference>
<proteinExistence type="predicted"/>
<dbReference type="PRINTS" id="PR01490">
    <property type="entry name" value="RTXTOXIND"/>
</dbReference>
<dbReference type="EMBL" id="CP006912">
    <property type="protein sequence ID" value="AHB48067.1"/>
    <property type="molecule type" value="Genomic_DNA"/>
</dbReference>
<dbReference type="KEGG" id="hni:W911_06205"/>
<keyword evidence="1" id="KW-0175">Coiled coil</keyword>
<dbReference type="PATRIC" id="fig|1029756.8.peg.1297"/>
<dbReference type="OrthoDB" id="9778236at2"/>
<accession>V5SC55</accession>
<dbReference type="Proteomes" id="UP000018542">
    <property type="component" value="Chromosome"/>
</dbReference>
<evidence type="ECO:0000313" key="3">
    <source>
        <dbReference type="Proteomes" id="UP000018542"/>
    </source>
</evidence>
<gene>
    <name evidence="2" type="ORF">W911_06205</name>
</gene>
<name>V5SC55_9HYPH</name>
<dbReference type="STRING" id="1029756.W911_06205"/>